<dbReference type="AlphaFoldDB" id="A0A9P7KH90"/>
<keyword evidence="2" id="KW-0472">Membrane</keyword>
<comment type="caution">
    <text evidence="3">The sequence shown here is derived from an EMBL/GenBank/DDBJ whole genome shotgun (WGS) entry which is preliminary data.</text>
</comment>
<evidence type="ECO:0000256" key="2">
    <source>
        <dbReference type="SAM" id="Phobius"/>
    </source>
</evidence>
<evidence type="ECO:0000313" key="3">
    <source>
        <dbReference type="EMBL" id="KAG5650368.1"/>
    </source>
</evidence>
<gene>
    <name evidence="3" type="ORF">H0H81_012483</name>
</gene>
<feature type="compositionally biased region" description="Basic and acidic residues" evidence="1">
    <location>
        <begin position="21"/>
        <end position="48"/>
    </location>
</feature>
<keyword evidence="4" id="KW-1185">Reference proteome</keyword>
<feature type="transmembrane region" description="Helical" evidence="2">
    <location>
        <begin position="92"/>
        <end position="111"/>
    </location>
</feature>
<organism evidence="3 4">
    <name type="scientific">Sphagnurus paluster</name>
    <dbReference type="NCBI Taxonomy" id="117069"/>
    <lineage>
        <taxon>Eukaryota</taxon>
        <taxon>Fungi</taxon>
        <taxon>Dikarya</taxon>
        <taxon>Basidiomycota</taxon>
        <taxon>Agaricomycotina</taxon>
        <taxon>Agaricomycetes</taxon>
        <taxon>Agaricomycetidae</taxon>
        <taxon>Agaricales</taxon>
        <taxon>Tricholomatineae</taxon>
        <taxon>Lyophyllaceae</taxon>
        <taxon>Sphagnurus</taxon>
    </lineage>
</organism>
<keyword evidence="2" id="KW-1133">Transmembrane helix</keyword>
<evidence type="ECO:0000256" key="1">
    <source>
        <dbReference type="SAM" id="MobiDB-lite"/>
    </source>
</evidence>
<protein>
    <submittedName>
        <fullName evidence="3">Uncharacterized protein</fullName>
    </submittedName>
</protein>
<dbReference type="EMBL" id="JABCKI010000470">
    <property type="protein sequence ID" value="KAG5650368.1"/>
    <property type="molecule type" value="Genomic_DNA"/>
</dbReference>
<sequence length="140" mass="15181">MTAHDAGGLEILSTLPSVENVSEKESNQEKESVSFDATKEKDIDSSLEARADDSDDTVYLNGEPVITTGLDVSRFLIDIRDDGDDALTFRSLFLGTVMAGLGAALCQVYFMSLVEGTRFQSLGPALHFLNPGEFKLKEVS</sequence>
<feature type="region of interest" description="Disordered" evidence="1">
    <location>
        <begin position="1"/>
        <end position="48"/>
    </location>
</feature>
<reference evidence="3" key="1">
    <citation type="submission" date="2021-02" db="EMBL/GenBank/DDBJ databases">
        <authorList>
            <person name="Nieuwenhuis M."/>
            <person name="Van De Peppel L.J.J."/>
        </authorList>
    </citation>
    <scope>NUCLEOTIDE SEQUENCE</scope>
    <source>
        <strain evidence="3">D49</strain>
    </source>
</reference>
<keyword evidence="2" id="KW-0812">Transmembrane</keyword>
<accession>A0A9P7KH90</accession>
<proteinExistence type="predicted"/>
<evidence type="ECO:0000313" key="4">
    <source>
        <dbReference type="Proteomes" id="UP000717328"/>
    </source>
</evidence>
<dbReference type="Proteomes" id="UP000717328">
    <property type="component" value="Unassembled WGS sequence"/>
</dbReference>
<reference evidence="3" key="2">
    <citation type="submission" date="2021-10" db="EMBL/GenBank/DDBJ databases">
        <title>Phylogenomics reveals ancestral predisposition of the termite-cultivated fungus Termitomyces towards a domesticated lifestyle.</title>
        <authorList>
            <person name="Auxier B."/>
            <person name="Grum-Grzhimaylo A."/>
            <person name="Cardenas M.E."/>
            <person name="Lodge J.D."/>
            <person name="Laessoe T."/>
            <person name="Pedersen O."/>
            <person name="Smith M.E."/>
            <person name="Kuyper T.W."/>
            <person name="Franco-Molano E.A."/>
            <person name="Baroni T.J."/>
            <person name="Aanen D.K."/>
        </authorList>
    </citation>
    <scope>NUCLEOTIDE SEQUENCE</scope>
    <source>
        <strain evidence="3">D49</strain>
    </source>
</reference>
<name>A0A9P7KH90_9AGAR</name>
<dbReference type="OrthoDB" id="3064736at2759"/>